<sequence>MVLHRPYTNHFHHKNVCKKQQQQQQNDKKHLFMDTFCMEYGGEENNKKDLKRHPYIQKYEL</sequence>
<dbReference type="Proteomes" id="UP000790347">
    <property type="component" value="Unassembled WGS sequence"/>
</dbReference>
<proteinExistence type="predicted"/>
<reference evidence="1" key="1">
    <citation type="submission" date="2013-05" db="EMBL/GenBank/DDBJ databases">
        <authorList>
            <person name="Yim A.K.Y."/>
            <person name="Chan T.F."/>
            <person name="Ji K.M."/>
            <person name="Liu X.Y."/>
            <person name="Zhou J.W."/>
            <person name="Li R.Q."/>
            <person name="Yang K.Y."/>
            <person name="Li J."/>
            <person name="Li M."/>
            <person name="Law P.T.W."/>
            <person name="Wu Y.L."/>
            <person name="Cai Z.L."/>
            <person name="Qin H."/>
            <person name="Bao Y."/>
            <person name="Leung R.K.K."/>
            <person name="Ng P.K.S."/>
            <person name="Zou J."/>
            <person name="Zhong X.J."/>
            <person name="Ran P.X."/>
            <person name="Zhong N.S."/>
            <person name="Liu Z.G."/>
            <person name="Tsui S.K.W."/>
        </authorList>
    </citation>
    <scope>NUCLEOTIDE SEQUENCE</scope>
    <source>
        <strain evidence="1">Derf</strain>
        <tissue evidence="1">Whole organism</tissue>
    </source>
</reference>
<accession>A0A922I2U3</accession>
<dbReference type="AlphaFoldDB" id="A0A922I2U3"/>
<evidence type="ECO:0000313" key="2">
    <source>
        <dbReference type="Proteomes" id="UP000790347"/>
    </source>
</evidence>
<reference evidence="1" key="2">
    <citation type="journal article" date="2022" name="Res Sq">
        <title>Comparative Genomics Reveals Insights into the Divergent Evolution of Astigmatic Mites and Household Pest Adaptations.</title>
        <authorList>
            <person name="Xiong Q."/>
            <person name="Wan A.T.-Y."/>
            <person name="Liu X.-Y."/>
            <person name="Fung C.S.-H."/>
            <person name="Xiao X."/>
            <person name="Malainual N."/>
            <person name="Hou J."/>
            <person name="Wang L."/>
            <person name="Wang M."/>
            <person name="Yang K."/>
            <person name="Cui Y."/>
            <person name="Leung E."/>
            <person name="Nong W."/>
            <person name="Shin S.-K."/>
            <person name="Au S."/>
            <person name="Jeong K.Y."/>
            <person name="Chew F.T."/>
            <person name="Hui J."/>
            <person name="Leung T.F."/>
            <person name="Tungtrongchitr A."/>
            <person name="Zhong N."/>
            <person name="Liu Z."/>
            <person name="Tsui S."/>
        </authorList>
    </citation>
    <scope>NUCLEOTIDE SEQUENCE</scope>
    <source>
        <strain evidence="1">Derf</strain>
        <tissue evidence="1">Whole organism</tissue>
    </source>
</reference>
<organism evidence="1 2">
    <name type="scientific">Dermatophagoides farinae</name>
    <name type="common">American house dust mite</name>
    <dbReference type="NCBI Taxonomy" id="6954"/>
    <lineage>
        <taxon>Eukaryota</taxon>
        <taxon>Metazoa</taxon>
        <taxon>Ecdysozoa</taxon>
        <taxon>Arthropoda</taxon>
        <taxon>Chelicerata</taxon>
        <taxon>Arachnida</taxon>
        <taxon>Acari</taxon>
        <taxon>Acariformes</taxon>
        <taxon>Sarcoptiformes</taxon>
        <taxon>Astigmata</taxon>
        <taxon>Psoroptidia</taxon>
        <taxon>Analgoidea</taxon>
        <taxon>Pyroglyphidae</taxon>
        <taxon>Dermatophagoidinae</taxon>
        <taxon>Dermatophagoides</taxon>
    </lineage>
</organism>
<protein>
    <submittedName>
        <fullName evidence="1">Uncharacterized protein</fullName>
    </submittedName>
</protein>
<dbReference type="EMBL" id="ASGP02000003">
    <property type="protein sequence ID" value="KAH9518040.1"/>
    <property type="molecule type" value="Genomic_DNA"/>
</dbReference>
<evidence type="ECO:0000313" key="1">
    <source>
        <dbReference type="EMBL" id="KAH9518040.1"/>
    </source>
</evidence>
<name>A0A922I2U3_DERFA</name>
<comment type="caution">
    <text evidence="1">The sequence shown here is derived from an EMBL/GenBank/DDBJ whole genome shotgun (WGS) entry which is preliminary data.</text>
</comment>
<gene>
    <name evidence="1" type="ORF">DERF_008643</name>
</gene>
<keyword evidence="2" id="KW-1185">Reference proteome</keyword>